<keyword evidence="8 11" id="KW-0443">Lipid metabolism</keyword>
<evidence type="ECO:0000256" key="2">
    <source>
        <dbReference type="ARBA" id="ARBA00022679"/>
    </source>
</evidence>
<dbReference type="GO" id="GO:0016301">
    <property type="term" value="F:kinase activity"/>
    <property type="evidence" value="ECO:0007669"/>
    <property type="project" value="UniProtKB-KW"/>
</dbReference>
<dbReference type="EMBL" id="JARWAO010000006">
    <property type="protein sequence ID" value="MDR5896727.1"/>
    <property type="molecule type" value="Genomic_DNA"/>
</dbReference>
<dbReference type="InterPro" id="IPR005218">
    <property type="entry name" value="Diacylglycerol/lipid_kinase"/>
</dbReference>
<evidence type="ECO:0000256" key="5">
    <source>
        <dbReference type="ARBA" id="ARBA00022777"/>
    </source>
</evidence>
<evidence type="ECO:0000259" key="12">
    <source>
        <dbReference type="PROSITE" id="PS50146"/>
    </source>
</evidence>
<dbReference type="EC" id="2.7.1.-" evidence="11"/>
<comment type="function">
    <text evidence="11">Probably phosphorylates lipids; the in vivo substrate is unknown.</text>
</comment>
<dbReference type="PANTHER" id="PTHR12358">
    <property type="entry name" value="SPHINGOSINE KINASE"/>
    <property type="match status" value="1"/>
</dbReference>
<dbReference type="NCBIfam" id="NF009602">
    <property type="entry name" value="PRK13054.1"/>
    <property type="match status" value="1"/>
</dbReference>
<gene>
    <name evidence="13" type="primary">yegS</name>
    <name evidence="13" type="ORF">QC825_11640</name>
</gene>
<keyword evidence="4 11" id="KW-0547">Nucleotide-binding</keyword>
<evidence type="ECO:0000256" key="8">
    <source>
        <dbReference type="ARBA" id="ARBA00023098"/>
    </source>
</evidence>
<organism evidence="13 14">
    <name type="scientific">Larsenimonas suaedae</name>
    <dbReference type="NCBI Taxonomy" id="1851019"/>
    <lineage>
        <taxon>Bacteria</taxon>
        <taxon>Pseudomonadati</taxon>
        <taxon>Pseudomonadota</taxon>
        <taxon>Gammaproteobacteria</taxon>
        <taxon>Oceanospirillales</taxon>
        <taxon>Halomonadaceae</taxon>
        <taxon>Larsenimonas</taxon>
    </lineage>
</organism>
<comment type="cofactor">
    <cofactor evidence="11">
        <name>Mg(2+)</name>
        <dbReference type="ChEBI" id="CHEBI:18420"/>
    </cofactor>
    <cofactor evidence="11">
        <name>Ca(2+)</name>
        <dbReference type="ChEBI" id="CHEBI:29108"/>
    </cofactor>
    <text evidence="11">Binds 1 Mg(2+) ion per subunit. Ca(2+) may be able to substitute.</text>
</comment>
<proteinExistence type="inferred from homology"/>
<feature type="binding site" evidence="11">
    <location>
        <position position="215"/>
    </location>
    <ligand>
        <name>Mg(2+)</name>
        <dbReference type="ChEBI" id="CHEBI:18420"/>
    </ligand>
</feature>
<dbReference type="InterPro" id="IPR045540">
    <property type="entry name" value="YegS/DAGK_C"/>
</dbReference>
<dbReference type="Gene3D" id="2.60.200.40">
    <property type="match status" value="1"/>
</dbReference>
<comment type="caution">
    <text evidence="11">Lacks conserved residue(s) required for the propagation of feature annotation.</text>
</comment>
<comment type="similarity">
    <text evidence="11">Belongs to the diacylglycerol/lipid kinase family. YegS lipid kinase subfamily.</text>
</comment>
<comment type="subcellular location">
    <subcellularLocation>
        <location evidence="11">Cytoplasm</location>
    </subcellularLocation>
</comment>
<evidence type="ECO:0000256" key="3">
    <source>
        <dbReference type="ARBA" id="ARBA00022723"/>
    </source>
</evidence>
<evidence type="ECO:0000256" key="4">
    <source>
        <dbReference type="ARBA" id="ARBA00022741"/>
    </source>
</evidence>
<feature type="binding site" evidence="11">
    <location>
        <position position="91"/>
    </location>
    <ligand>
        <name>ATP</name>
        <dbReference type="ChEBI" id="CHEBI:30616"/>
    </ligand>
</feature>
<dbReference type="InterPro" id="IPR017438">
    <property type="entry name" value="ATP-NAD_kinase_N"/>
</dbReference>
<dbReference type="InterPro" id="IPR050187">
    <property type="entry name" value="Lipid_Phosphate_FormReg"/>
</dbReference>
<sequence>MTLRLLLNGKTAGEEPLRQAVSTMREQGYSLDVRVSWEGGDVSRFIQEAAEEGVTRIIVGGGDGTLNEAVNGLMQVSPDKRPELGIIPMGTANDFATAATLPTEPLEALTLALKGHARSVDVGKLDELFFLNMLSGGFGAKITTSTPPLLKKMLGGGAYSLVGAMRFWSFEPYRGELRWDGGSCTVDAMVLAIGNGRQAGGSQELTPHAHIDDGLLDVLIVDTFGYRNIPAVVKEMEALGPDGRFVRYFKTAWVTFDSEQKFPLNLDGEAHEVDTLECSVKAGAVNIVLPDDCRLCSQ</sequence>
<feature type="binding site" evidence="11">
    <location>
        <position position="36"/>
    </location>
    <ligand>
        <name>ATP</name>
        <dbReference type="ChEBI" id="CHEBI:30616"/>
    </ligand>
</feature>
<evidence type="ECO:0000256" key="1">
    <source>
        <dbReference type="ARBA" id="ARBA00022516"/>
    </source>
</evidence>
<feature type="binding site" evidence="11">
    <location>
        <begin position="62"/>
        <end position="68"/>
    </location>
    <ligand>
        <name>ATP</name>
        <dbReference type="ChEBI" id="CHEBI:30616"/>
    </ligand>
</feature>
<evidence type="ECO:0000256" key="6">
    <source>
        <dbReference type="ARBA" id="ARBA00022840"/>
    </source>
</evidence>
<name>A0ABU1GZ64_9GAMM</name>
<dbReference type="Gene3D" id="3.40.50.10330">
    <property type="entry name" value="Probable inorganic polyphosphate/atp-NAD kinase, domain 1"/>
    <property type="match status" value="1"/>
</dbReference>
<dbReference type="InterPro" id="IPR016064">
    <property type="entry name" value="NAD/diacylglycerol_kinase_sf"/>
</dbReference>
<keyword evidence="2 11" id="KW-0808">Transferase</keyword>
<keyword evidence="6 11" id="KW-0067">ATP-binding</keyword>
<evidence type="ECO:0000313" key="13">
    <source>
        <dbReference type="EMBL" id="MDR5896727.1"/>
    </source>
</evidence>
<dbReference type="PROSITE" id="PS50146">
    <property type="entry name" value="DAGK"/>
    <property type="match status" value="1"/>
</dbReference>
<dbReference type="Pfam" id="PF00781">
    <property type="entry name" value="DAGK_cat"/>
    <property type="match status" value="1"/>
</dbReference>
<dbReference type="SMART" id="SM00046">
    <property type="entry name" value="DAGKc"/>
    <property type="match status" value="1"/>
</dbReference>
<feature type="binding site" evidence="11">
    <location>
        <position position="213"/>
    </location>
    <ligand>
        <name>Mg(2+)</name>
        <dbReference type="ChEBI" id="CHEBI:18420"/>
    </ligand>
</feature>
<keyword evidence="1 11" id="KW-0444">Lipid biosynthesis</keyword>
<dbReference type="Pfam" id="PF19279">
    <property type="entry name" value="YegS_C"/>
    <property type="match status" value="1"/>
</dbReference>
<dbReference type="InterPro" id="IPR022433">
    <property type="entry name" value="Lip_kinase_YegS"/>
</dbReference>
<dbReference type="SUPFAM" id="SSF111331">
    <property type="entry name" value="NAD kinase/diacylglycerol kinase-like"/>
    <property type="match status" value="1"/>
</dbReference>
<dbReference type="InterPro" id="IPR001206">
    <property type="entry name" value="Diacylglycerol_kinase_cat_dom"/>
</dbReference>
<feature type="domain" description="DAGKc" evidence="12">
    <location>
        <begin position="1"/>
        <end position="128"/>
    </location>
</feature>
<keyword evidence="10 11" id="KW-1208">Phospholipid metabolism</keyword>
<dbReference type="RefSeq" id="WP_251590195.1">
    <property type="nucleotide sequence ID" value="NZ_JAMLJI010000001.1"/>
</dbReference>
<keyword evidence="3 11" id="KW-0479">Metal-binding</keyword>
<keyword evidence="7 11" id="KW-0460">Magnesium</keyword>
<feature type="active site" description="Proton acceptor" evidence="11">
    <location>
        <position position="269"/>
    </location>
</feature>
<accession>A0ABU1GZ64</accession>
<protein>
    <recommendedName>
        <fullName evidence="11">Probable lipid kinase YegS-like</fullName>
        <ecNumber evidence="11">2.7.1.-</ecNumber>
    </recommendedName>
</protein>
<evidence type="ECO:0000256" key="9">
    <source>
        <dbReference type="ARBA" id="ARBA00023209"/>
    </source>
</evidence>
<dbReference type="PANTHER" id="PTHR12358:SF106">
    <property type="entry name" value="LIPID KINASE YEGS"/>
    <property type="match status" value="1"/>
</dbReference>
<keyword evidence="14" id="KW-1185">Reference proteome</keyword>
<dbReference type="NCBIfam" id="TIGR00147">
    <property type="entry name" value="YegS/Rv2252/BmrU family lipid kinase"/>
    <property type="match status" value="1"/>
</dbReference>
<evidence type="ECO:0000256" key="10">
    <source>
        <dbReference type="ARBA" id="ARBA00023264"/>
    </source>
</evidence>
<reference evidence="13 14" key="1">
    <citation type="submission" date="2023-04" db="EMBL/GenBank/DDBJ databases">
        <title>A long-awaited taxogenomic arrangement of the family Halomonadaceae.</title>
        <authorList>
            <person name="De La Haba R."/>
            <person name="Chuvochina M."/>
            <person name="Wittouck S."/>
            <person name="Arahal D.R."/>
            <person name="Sanchez-Porro C."/>
            <person name="Hugenholtz P."/>
            <person name="Ventosa A."/>
        </authorList>
    </citation>
    <scope>NUCLEOTIDE SEQUENCE [LARGE SCALE GENOMIC DNA]</scope>
    <source>
        <strain evidence="13 14">DSM 22428</strain>
    </source>
</reference>
<keyword evidence="11" id="KW-0963">Cytoplasm</keyword>
<comment type="caution">
    <text evidence="13">The sequence shown here is derived from an EMBL/GenBank/DDBJ whole genome shotgun (WGS) entry which is preliminary data.</text>
</comment>
<keyword evidence="9 11" id="KW-0594">Phospholipid biosynthesis</keyword>
<evidence type="ECO:0000313" key="14">
    <source>
        <dbReference type="Proteomes" id="UP001269375"/>
    </source>
</evidence>
<dbReference type="Proteomes" id="UP001269375">
    <property type="component" value="Unassembled WGS sequence"/>
</dbReference>
<keyword evidence="5 11" id="KW-0418">Kinase</keyword>
<evidence type="ECO:0000256" key="11">
    <source>
        <dbReference type="HAMAP-Rule" id="MF_01377"/>
    </source>
</evidence>
<dbReference type="HAMAP" id="MF_01377">
    <property type="entry name" value="YegS"/>
    <property type="match status" value="1"/>
</dbReference>
<evidence type="ECO:0000256" key="7">
    <source>
        <dbReference type="ARBA" id="ARBA00022842"/>
    </source>
</evidence>